<dbReference type="EMBL" id="CM009299">
    <property type="protein sequence ID" value="PNT14488.1"/>
    <property type="molecule type" value="Genomic_DNA"/>
</dbReference>
<dbReference type="Proteomes" id="UP000006729">
    <property type="component" value="Chromosome 10"/>
</dbReference>
<feature type="region of interest" description="Disordered" evidence="1">
    <location>
        <begin position="43"/>
        <end position="81"/>
    </location>
</feature>
<evidence type="ECO:0000313" key="3">
    <source>
        <dbReference type="Proteomes" id="UP000006729"/>
    </source>
</evidence>
<reference evidence="2 3" key="1">
    <citation type="journal article" date="2006" name="Science">
        <title>The genome of black cottonwood, Populus trichocarpa (Torr. &amp; Gray).</title>
        <authorList>
            <person name="Tuskan G.A."/>
            <person name="Difazio S."/>
            <person name="Jansson S."/>
            <person name="Bohlmann J."/>
            <person name="Grigoriev I."/>
            <person name="Hellsten U."/>
            <person name="Putnam N."/>
            <person name="Ralph S."/>
            <person name="Rombauts S."/>
            <person name="Salamov A."/>
            <person name="Schein J."/>
            <person name="Sterck L."/>
            <person name="Aerts A."/>
            <person name="Bhalerao R.R."/>
            <person name="Bhalerao R.P."/>
            <person name="Blaudez D."/>
            <person name="Boerjan W."/>
            <person name="Brun A."/>
            <person name="Brunner A."/>
            <person name="Busov V."/>
            <person name="Campbell M."/>
            <person name="Carlson J."/>
            <person name="Chalot M."/>
            <person name="Chapman J."/>
            <person name="Chen G.L."/>
            <person name="Cooper D."/>
            <person name="Coutinho P.M."/>
            <person name="Couturier J."/>
            <person name="Covert S."/>
            <person name="Cronk Q."/>
            <person name="Cunningham R."/>
            <person name="Davis J."/>
            <person name="Degroeve S."/>
            <person name="Dejardin A."/>
            <person name="Depamphilis C."/>
            <person name="Detter J."/>
            <person name="Dirks B."/>
            <person name="Dubchak I."/>
            <person name="Duplessis S."/>
            <person name="Ehlting J."/>
            <person name="Ellis B."/>
            <person name="Gendler K."/>
            <person name="Goodstein D."/>
            <person name="Gribskov M."/>
            <person name="Grimwood J."/>
            <person name="Groover A."/>
            <person name="Gunter L."/>
            <person name="Hamberger B."/>
            <person name="Heinze B."/>
            <person name="Helariutta Y."/>
            <person name="Henrissat B."/>
            <person name="Holligan D."/>
            <person name="Holt R."/>
            <person name="Huang W."/>
            <person name="Islam-Faridi N."/>
            <person name="Jones S."/>
            <person name="Jones-Rhoades M."/>
            <person name="Jorgensen R."/>
            <person name="Joshi C."/>
            <person name="Kangasjarvi J."/>
            <person name="Karlsson J."/>
            <person name="Kelleher C."/>
            <person name="Kirkpatrick R."/>
            <person name="Kirst M."/>
            <person name="Kohler A."/>
            <person name="Kalluri U."/>
            <person name="Larimer F."/>
            <person name="Leebens-Mack J."/>
            <person name="Leple J.C."/>
            <person name="Locascio P."/>
            <person name="Lou Y."/>
            <person name="Lucas S."/>
            <person name="Martin F."/>
            <person name="Montanini B."/>
            <person name="Napoli C."/>
            <person name="Nelson D.R."/>
            <person name="Nelson C."/>
            <person name="Nieminen K."/>
            <person name="Nilsson O."/>
            <person name="Pereda V."/>
            <person name="Peter G."/>
            <person name="Philippe R."/>
            <person name="Pilate G."/>
            <person name="Poliakov A."/>
            <person name="Razumovskaya J."/>
            <person name="Richardson P."/>
            <person name="Rinaldi C."/>
            <person name="Ritland K."/>
            <person name="Rouze P."/>
            <person name="Ryaboy D."/>
            <person name="Schmutz J."/>
            <person name="Schrader J."/>
            <person name="Segerman B."/>
            <person name="Shin H."/>
            <person name="Siddiqui A."/>
            <person name="Sterky F."/>
            <person name="Terry A."/>
            <person name="Tsai C.J."/>
            <person name="Uberbacher E."/>
            <person name="Unneberg P."/>
            <person name="Vahala J."/>
            <person name="Wall K."/>
            <person name="Wessler S."/>
            <person name="Yang G."/>
            <person name="Yin T."/>
            <person name="Douglas C."/>
            <person name="Marra M."/>
            <person name="Sandberg G."/>
            <person name="Van de Peer Y."/>
            <person name="Rokhsar D."/>
        </authorList>
    </citation>
    <scope>NUCLEOTIDE SEQUENCE [LARGE SCALE GENOMIC DNA]</scope>
    <source>
        <strain evidence="3">cv. Nisqually</strain>
    </source>
</reference>
<feature type="compositionally biased region" description="Polar residues" evidence="1">
    <location>
        <begin position="44"/>
        <end position="56"/>
    </location>
</feature>
<evidence type="ECO:0000313" key="2">
    <source>
        <dbReference type="EMBL" id="PNT14488.1"/>
    </source>
</evidence>
<sequence>MPRHIGNPQHQPSAGDKLNDPKQDYIKRIKDHSTVMAIDRTKCSHNGNNSVAQATTGRMPADNSKAPPLRSNHPGRNSPLNHHEVTHLMKSAIRWIGDWLLGCRLLVDGPFWVCLAEFSCWVGQFCTLSLRGFSGCVMVVAADSNCFVWSTAIVCFVASGGKSGQLASCVQLVGPSVLGYFSGRPAGTFLFLLPEAANALGGLPSCLKLVVGAGLRSSPMAVAEYCMTRFLLVQIDGVPLMDVHPSQRWLLLHAVYFWVGLLCSLKPEAGTSAGFCWSVM</sequence>
<protein>
    <submittedName>
        <fullName evidence="2">Uncharacterized protein</fullName>
    </submittedName>
</protein>
<name>A0A2K1YN83_POPTR</name>
<evidence type="ECO:0000256" key="1">
    <source>
        <dbReference type="SAM" id="MobiDB-lite"/>
    </source>
</evidence>
<gene>
    <name evidence="2" type="ORF">POPTR_010G033700</name>
</gene>
<dbReference type="InParanoid" id="A0A2K1YN83"/>
<feature type="region of interest" description="Disordered" evidence="1">
    <location>
        <begin position="1"/>
        <end position="21"/>
    </location>
</feature>
<organism evidence="2 3">
    <name type="scientific">Populus trichocarpa</name>
    <name type="common">Western balsam poplar</name>
    <name type="synonym">Populus balsamifera subsp. trichocarpa</name>
    <dbReference type="NCBI Taxonomy" id="3694"/>
    <lineage>
        <taxon>Eukaryota</taxon>
        <taxon>Viridiplantae</taxon>
        <taxon>Streptophyta</taxon>
        <taxon>Embryophyta</taxon>
        <taxon>Tracheophyta</taxon>
        <taxon>Spermatophyta</taxon>
        <taxon>Magnoliopsida</taxon>
        <taxon>eudicotyledons</taxon>
        <taxon>Gunneridae</taxon>
        <taxon>Pentapetalae</taxon>
        <taxon>rosids</taxon>
        <taxon>fabids</taxon>
        <taxon>Malpighiales</taxon>
        <taxon>Salicaceae</taxon>
        <taxon>Saliceae</taxon>
        <taxon>Populus</taxon>
    </lineage>
</organism>
<accession>A0A2K1YN83</accession>
<keyword evidence="3" id="KW-1185">Reference proteome</keyword>
<dbReference type="AlphaFoldDB" id="A0A2K1YN83"/>
<proteinExistence type="predicted"/>